<dbReference type="InterPro" id="IPR019775">
    <property type="entry name" value="WD40_repeat_CS"/>
</dbReference>
<dbReference type="InterPro" id="IPR036322">
    <property type="entry name" value="WD40_repeat_dom_sf"/>
</dbReference>
<dbReference type="Gene3D" id="2.130.10.10">
    <property type="entry name" value="YVTN repeat-like/Quinoprotein amine dehydrogenase"/>
    <property type="match status" value="1"/>
</dbReference>
<proteinExistence type="predicted"/>
<dbReference type="SMART" id="SM00320">
    <property type="entry name" value="WD40"/>
    <property type="match status" value="2"/>
</dbReference>
<evidence type="ECO:0000313" key="5">
    <source>
        <dbReference type="Proteomes" id="UP000187209"/>
    </source>
</evidence>
<keyword evidence="2" id="KW-0677">Repeat</keyword>
<evidence type="ECO:0000313" key="4">
    <source>
        <dbReference type="EMBL" id="OMJ69323.1"/>
    </source>
</evidence>
<dbReference type="InterPro" id="IPR015943">
    <property type="entry name" value="WD40/YVTN_repeat-like_dom_sf"/>
</dbReference>
<evidence type="ECO:0000256" key="3">
    <source>
        <dbReference type="PROSITE-ProRule" id="PRU00221"/>
    </source>
</evidence>
<name>A0A1R2AXP8_9CILI</name>
<dbReference type="SUPFAM" id="SSF50978">
    <property type="entry name" value="WD40 repeat-like"/>
    <property type="match status" value="1"/>
</dbReference>
<reference evidence="4 5" key="1">
    <citation type="submission" date="2016-11" db="EMBL/GenBank/DDBJ databases">
        <title>The macronuclear genome of Stentor coeruleus: a giant cell with tiny introns.</title>
        <authorList>
            <person name="Slabodnick M."/>
            <person name="Ruby J.G."/>
            <person name="Reiff S.B."/>
            <person name="Swart E.C."/>
            <person name="Gosai S."/>
            <person name="Prabakaran S."/>
            <person name="Witkowska E."/>
            <person name="Larue G.E."/>
            <person name="Fisher S."/>
            <person name="Freeman R.M."/>
            <person name="Gunawardena J."/>
            <person name="Chu W."/>
            <person name="Stover N.A."/>
            <person name="Gregory B.D."/>
            <person name="Nowacki M."/>
            <person name="Derisi J."/>
            <person name="Roy S.W."/>
            <person name="Marshall W.F."/>
            <person name="Sood P."/>
        </authorList>
    </citation>
    <scope>NUCLEOTIDE SEQUENCE [LARGE SCALE GENOMIC DNA]</scope>
    <source>
        <strain evidence="4">WM001</strain>
    </source>
</reference>
<dbReference type="Proteomes" id="UP000187209">
    <property type="component" value="Unassembled WGS sequence"/>
</dbReference>
<dbReference type="AlphaFoldDB" id="A0A1R2AXP8"/>
<dbReference type="PANTHER" id="PTHR19848">
    <property type="entry name" value="WD40 REPEAT PROTEIN"/>
    <property type="match status" value="1"/>
</dbReference>
<dbReference type="PANTHER" id="PTHR19848:SF8">
    <property type="entry name" value="F-BOX AND WD REPEAT DOMAIN CONTAINING 7"/>
    <property type="match status" value="1"/>
</dbReference>
<dbReference type="PROSITE" id="PS00678">
    <property type="entry name" value="WD_REPEATS_1"/>
    <property type="match status" value="1"/>
</dbReference>
<dbReference type="PROSITE" id="PS50082">
    <property type="entry name" value="WD_REPEATS_2"/>
    <property type="match status" value="1"/>
</dbReference>
<protein>
    <submittedName>
        <fullName evidence="4">Uncharacterized protein</fullName>
    </submittedName>
</protein>
<dbReference type="OrthoDB" id="406225at2759"/>
<dbReference type="Pfam" id="PF00400">
    <property type="entry name" value="WD40"/>
    <property type="match status" value="1"/>
</dbReference>
<evidence type="ECO:0000256" key="1">
    <source>
        <dbReference type="ARBA" id="ARBA00022574"/>
    </source>
</evidence>
<gene>
    <name evidence="4" type="ORF">SteCoe_32984</name>
</gene>
<accession>A0A1R2AXP8</accession>
<sequence length="609" mass="70496">MEKCSECSSIALFQCTCDNSIYCKNCLDSHNQNHEPTNVIELKVPLPEKHHQQLIKNIIERIEAINKACDNVEKLTNKLISKISMLSKESISQLDQQKRLLKDFLNKGQYTYNELGEVNHLAFSYLTPTKIDKITIAETLEKMFKKNWTNEISLFKSLKLSKNVLDVYSIKCAVIDECVQSYVISNDGELIAILTKNDLSLYSRTEKKIIYKAKEIPIISDNQNIKISNDDAFMTYITQKELRMVDIRYKKETTVLAQDEVPDLSLDFTMDSKELFINCHKTSAILSFNIENNTITTLLNWQFHMAQIRHLKYDNNNKELKWMLGYIISERKIIKYSLNDGKYALYDKDYNIFTLNVNSLYLSNGKSLIRYNLNTDNIIKNKALKMKCKILHSKQEFLITVYEDFSIDIKNQRLSKKITLKFDSEIYDVKLVDRKKLLICLIEEIHEYCLETNKETNVVYFSKGMAMCGTLTSDNQNFAIGCSDGKIKIINLVSQKTTIISAVSTPIRYILSVKNYIIIGADENSIRIFSKENIYREISILNGHTGKIVGLSLTFDNKYLISASDDRNIKVWNLERLAQEASFNSKSQSLIWEKNYPEINKFSSRIFSN</sequence>
<keyword evidence="1 3" id="KW-0853">WD repeat</keyword>
<dbReference type="InterPro" id="IPR001680">
    <property type="entry name" value="WD40_rpt"/>
</dbReference>
<evidence type="ECO:0000256" key="2">
    <source>
        <dbReference type="ARBA" id="ARBA00022737"/>
    </source>
</evidence>
<dbReference type="EMBL" id="MPUH01001212">
    <property type="protein sequence ID" value="OMJ69323.1"/>
    <property type="molecule type" value="Genomic_DNA"/>
</dbReference>
<dbReference type="PROSITE" id="PS50294">
    <property type="entry name" value="WD_REPEATS_REGION"/>
    <property type="match status" value="1"/>
</dbReference>
<feature type="repeat" description="WD" evidence="3">
    <location>
        <begin position="541"/>
        <end position="582"/>
    </location>
</feature>
<organism evidence="4 5">
    <name type="scientific">Stentor coeruleus</name>
    <dbReference type="NCBI Taxonomy" id="5963"/>
    <lineage>
        <taxon>Eukaryota</taxon>
        <taxon>Sar</taxon>
        <taxon>Alveolata</taxon>
        <taxon>Ciliophora</taxon>
        <taxon>Postciliodesmatophora</taxon>
        <taxon>Heterotrichea</taxon>
        <taxon>Heterotrichida</taxon>
        <taxon>Stentoridae</taxon>
        <taxon>Stentor</taxon>
    </lineage>
</organism>
<comment type="caution">
    <text evidence="4">The sequence shown here is derived from an EMBL/GenBank/DDBJ whole genome shotgun (WGS) entry which is preliminary data.</text>
</comment>
<keyword evidence="5" id="KW-1185">Reference proteome</keyword>